<dbReference type="PROSITE" id="PS51257">
    <property type="entry name" value="PROKAR_LIPOPROTEIN"/>
    <property type="match status" value="1"/>
</dbReference>
<dbReference type="RefSeq" id="WP_130093549.1">
    <property type="nucleotide sequence ID" value="NZ_SETE01000003.1"/>
</dbReference>
<evidence type="ECO:0000313" key="2">
    <source>
        <dbReference type="EMBL" id="RYM34108.1"/>
    </source>
</evidence>
<protein>
    <recommendedName>
        <fullName evidence="4">Lipoprotein</fullName>
    </recommendedName>
</protein>
<proteinExistence type="predicted"/>
<feature type="chain" id="PRO_5020699604" description="Lipoprotein" evidence="1">
    <location>
        <begin position="22"/>
        <end position="158"/>
    </location>
</feature>
<dbReference type="AlphaFoldDB" id="A0A4Q4KLY0"/>
<dbReference type="Proteomes" id="UP000293952">
    <property type="component" value="Unassembled WGS sequence"/>
</dbReference>
<organism evidence="2 3">
    <name type="scientific">Brumimicrobium glaciale</name>
    <dbReference type="NCBI Taxonomy" id="200475"/>
    <lineage>
        <taxon>Bacteria</taxon>
        <taxon>Pseudomonadati</taxon>
        <taxon>Bacteroidota</taxon>
        <taxon>Flavobacteriia</taxon>
        <taxon>Flavobacteriales</taxon>
        <taxon>Crocinitomicaceae</taxon>
        <taxon>Brumimicrobium</taxon>
    </lineage>
</organism>
<keyword evidence="1" id="KW-0732">Signal</keyword>
<sequence length="158" mass="18552">MNLKFHIFFSLLLILSSCSISDNEFVKEIDKAERIEITETFHGGIGGSGEIKYILKRSGYFPENIDWILIRDEDTQFQTYILIDSIQLSNFRLFFNEALETHDPKREYQNSCTFTGPNPNEYDIIVNDYSRHLQPNEKTDSLFYTLTKEFCLGKHVFE</sequence>
<accession>A0A4Q4KLY0</accession>
<comment type="caution">
    <text evidence="2">The sequence shown here is derived from an EMBL/GenBank/DDBJ whole genome shotgun (WGS) entry which is preliminary data.</text>
</comment>
<evidence type="ECO:0008006" key="4">
    <source>
        <dbReference type="Google" id="ProtNLM"/>
    </source>
</evidence>
<evidence type="ECO:0000313" key="3">
    <source>
        <dbReference type="Proteomes" id="UP000293952"/>
    </source>
</evidence>
<keyword evidence="3" id="KW-1185">Reference proteome</keyword>
<gene>
    <name evidence="2" type="ORF">ERX46_09110</name>
</gene>
<name>A0A4Q4KLY0_9FLAO</name>
<evidence type="ECO:0000256" key="1">
    <source>
        <dbReference type="SAM" id="SignalP"/>
    </source>
</evidence>
<reference evidence="2 3" key="1">
    <citation type="submission" date="2019-02" db="EMBL/GenBank/DDBJ databases">
        <title>Genome sequence of the sea-ice species Brumimicrobium glaciale.</title>
        <authorList>
            <person name="Bowman J.P."/>
        </authorList>
    </citation>
    <scope>NUCLEOTIDE SEQUENCE [LARGE SCALE GENOMIC DNA]</scope>
    <source>
        <strain evidence="2 3">IC156</strain>
    </source>
</reference>
<feature type="signal peptide" evidence="1">
    <location>
        <begin position="1"/>
        <end position="21"/>
    </location>
</feature>
<dbReference type="EMBL" id="SETE01000003">
    <property type="protein sequence ID" value="RYM34108.1"/>
    <property type="molecule type" value="Genomic_DNA"/>
</dbReference>